<evidence type="ECO:0000313" key="1">
    <source>
        <dbReference type="EMBL" id="DAF43544.1"/>
    </source>
</evidence>
<accession>A0A8S5RXZ5</accession>
<keyword evidence="1" id="KW-0540">Nuclease</keyword>
<dbReference type="Pfam" id="PF06356">
    <property type="entry name" value="DUF1064"/>
    <property type="match status" value="1"/>
</dbReference>
<keyword evidence="1" id="KW-0378">Hydrolase</keyword>
<name>A0A8S5RXZ5_9CAUD</name>
<protein>
    <submittedName>
        <fullName evidence="1">Endonuclease</fullName>
    </submittedName>
</protein>
<sequence>MTTWTIEQLKQAGYNVSSAIIKPKNKYNNKVTHIGNLRFDSKKEYEYYLKLLSLKKAGVVKYFVMQKDFTLQEAFTTEKGEKVKPIRYRADFVVTYANGTEEVVDVKGMKTRVYINKRKQLLKKYPNINFKEV</sequence>
<dbReference type="InterPro" id="IPR009414">
    <property type="entry name" value="DUF1064"/>
</dbReference>
<dbReference type="EMBL" id="BK032509">
    <property type="protein sequence ID" value="DAF43544.1"/>
    <property type="molecule type" value="Genomic_DNA"/>
</dbReference>
<proteinExistence type="predicted"/>
<reference evidence="1" key="1">
    <citation type="journal article" date="2021" name="Proc. Natl. Acad. Sci. U.S.A.">
        <title>A Catalog of Tens of Thousands of Viruses from Human Metagenomes Reveals Hidden Associations with Chronic Diseases.</title>
        <authorList>
            <person name="Tisza M.J."/>
            <person name="Buck C.B."/>
        </authorList>
    </citation>
    <scope>NUCLEOTIDE SEQUENCE</scope>
    <source>
        <strain evidence="1">CtWdm1</strain>
    </source>
</reference>
<keyword evidence="1" id="KW-0255">Endonuclease</keyword>
<organism evidence="1">
    <name type="scientific">Siphoviridae sp. ctWdm1</name>
    <dbReference type="NCBI Taxonomy" id="2827883"/>
    <lineage>
        <taxon>Viruses</taxon>
        <taxon>Duplodnaviria</taxon>
        <taxon>Heunggongvirae</taxon>
        <taxon>Uroviricota</taxon>
        <taxon>Caudoviricetes</taxon>
    </lineage>
</organism>
<dbReference type="GO" id="GO:0004519">
    <property type="term" value="F:endonuclease activity"/>
    <property type="evidence" value="ECO:0007669"/>
    <property type="project" value="UniProtKB-KW"/>
</dbReference>